<dbReference type="GO" id="GO:0071978">
    <property type="term" value="P:bacterial-type flagellum-dependent swarming motility"/>
    <property type="evidence" value="ECO:0007669"/>
    <property type="project" value="TreeGrafter"/>
</dbReference>
<evidence type="ECO:0000256" key="4">
    <source>
        <dbReference type="ARBA" id="ARBA00022500"/>
    </source>
</evidence>
<comment type="function">
    <text evidence="9 11">FliM is one of three proteins (FliG, FliN, FliM) that forms the rotor-mounted switch complex (C ring), located at the base of the basal body. This complex interacts with the CheY and CheZ chemotaxis proteins, in addition to contacting components of the motor that determine the direction of flagellar rotation.</text>
</comment>
<dbReference type="Pfam" id="PF01052">
    <property type="entry name" value="FliMN_C"/>
    <property type="match status" value="1"/>
</dbReference>
<dbReference type="STRING" id="1860122.A9404_03855"/>
<dbReference type="NCBIfam" id="TIGR01397">
    <property type="entry name" value="fliM_switch"/>
    <property type="match status" value="1"/>
</dbReference>
<evidence type="ECO:0000256" key="5">
    <source>
        <dbReference type="ARBA" id="ARBA00022519"/>
    </source>
</evidence>
<dbReference type="PANTHER" id="PTHR30034:SF3">
    <property type="entry name" value="FLAGELLAR MOTOR SWITCH PROTEIN FLIM"/>
    <property type="match status" value="1"/>
</dbReference>
<keyword evidence="8 11" id="KW-0975">Bacterial flagellum</keyword>
<evidence type="ECO:0000256" key="10">
    <source>
        <dbReference type="NCBIfam" id="TIGR01397"/>
    </source>
</evidence>
<keyword evidence="6 11" id="KW-0283">Flagellar rotation</keyword>
<keyword evidence="5 11" id="KW-0997">Cell inner membrane</keyword>
<dbReference type="InterPro" id="IPR001543">
    <property type="entry name" value="FliN-like_C"/>
</dbReference>
<sequence>MSTADILSQDEIDALLNGVEEGDVATEQGVGDKAQARAYDLTTQERIVRGRLPTLEMLNERFARNLRIRLVSMLRRTVDISIEGVRMVKYAEYSHALYVPTSLTLVHVRPLKGVGMFMMESQLVFKLVDNFFGGFGMHAKIEGRDFTPTELRVITRVLEQAVDEVQRSWAPVYPVSFQTVSHEMNPQLANIVSGTEVVVVNSFHIEVEGGGGKFDLVLPYAMIEPIRDLLDGGMHGDRLEVDERWTSALKRELGLAEIELSATLGEARMMLSDIAHMEVGQIIPFEMPEKITLSAEGLPLYQGKLGVHRGNKAIQIDSPVKERLERAIHPNDILRANASAKAKDTDESMNH</sequence>
<keyword evidence="3 11" id="KW-1003">Cell membrane</keyword>
<evidence type="ECO:0000256" key="8">
    <source>
        <dbReference type="ARBA" id="ARBA00023143"/>
    </source>
</evidence>
<feature type="domain" description="Flagellar motor switch protein FliN-like C-terminal" evidence="12">
    <location>
        <begin position="252"/>
        <end position="320"/>
    </location>
</feature>
<keyword evidence="13" id="KW-0966">Cell projection</keyword>
<dbReference type="SUPFAM" id="SSF103039">
    <property type="entry name" value="CheC-like"/>
    <property type="match status" value="1"/>
</dbReference>
<dbReference type="Gene3D" id="2.30.330.10">
    <property type="entry name" value="SpoA-like"/>
    <property type="match status" value="1"/>
</dbReference>
<reference evidence="13 14" key="1">
    <citation type="submission" date="2016-06" db="EMBL/GenBank/DDBJ databases">
        <title>Insight into the functional genes involving in sulfur oxidation in Pearl River water.</title>
        <authorList>
            <person name="Luo J."/>
            <person name="Tan X."/>
            <person name="Lin W."/>
        </authorList>
    </citation>
    <scope>NUCLEOTIDE SEQUENCE [LARGE SCALE GENOMIC DNA]</scope>
    <source>
        <strain evidence="13 14">LS2</strain>
    </source>
</reference>
<evidence type="ECO:0000259" key="12">
    <source>
        <dbReference type="Pfam" id="PF01052"/>
    </source>
</evidence>
<evidence type="ECO:0000256" key="7">
    <source>
        <dbReference type="ARBA" id="ARBA00023136"/>
    </source>
</evidence>
<keyword evidence="13" id="KW-0969">Cilium</keyword>
<dbReference type="Gene3D" id="3.40.1550.10">
    <property type="entry name" value="CheC-like"/>
    <property type="match status" value="1"/>
</dbReference>
<dbReference type="InterPro" id="IPR028976">
    <property type="entry name" value="CheC-like_sf"/>
</dbReference>
<dbReference type="PRINTS" id="PR00955">
    <property type="entry name" value="FLGMOTORFLIM"/>
</dbReference>
<organism evidence="13 14">
    <name type="scientific">Halothiobacillus diazotrophicus</name>
    <dbReference type="NCBI Taxonomy" id="1860122"/>
    <lineage>
        <taxon>Bacteria</taxon>
        <taxon>Pseudomonadati</taxon>
        <taxon>Pseudomonadota</taxon>
        <taxon>Gammaproteobacteria</taxon>
        <taxon>Chromatiales</taxon>
        <taxon>Halothiobacillaceae</taxon>
        <taxon>Halothiobacillus</taxon>
    </lineage>
</organism>
<comment type="subcellular location">
    <subcellularLocation>
        <location evidence="11">Cell inner membrane</location>
        <topology evidence="11">Peripheral membrane protein</topology>
    </subcellularLocation>
    <subcellularLocation>
        <location evidence="11">Bacterial flagellum basal body</location>
    </subcellularLocation>
</comment>
<evidence type="ECO:0000256" key="11">
    <source>
        <dbReference type="PIRNR" id="PIRNR002888"/>
    </source>
</evidence>
<dbReference type="GO" id="GO:0005886">
    <property type="term" value="C:plasma membrane"/>
    <property type="evidence" value="ECO:0007669"/>
    <property type="project" value="UniProtKB-SubCell"/>
</dbReference>
<keyword evidence="7 11" id="KW-0472">Membrane</keyword>
<name>A0A191ZFJ4_9GAMM</name>
<accession>A0A191ZFJ4</accession>
<dbReference type="AlphaFoldDB" id="A0A191ZFJ4"/>
<dbReference type="InterPro" id="IPR001689">
    <property type="entry name" value="Flag_FliM"/>
</dbReference>
<comment type="similarity">
    <text evidence="1 11">Belongs to the FliM family.</text>
</comment>
<dbReference type="CDD" id="cd17908">
    <property type="entry name" value="FliM"/>
    <property type="match status" value="1"/>
</dbReference>
<proteinExistence type="inferred from homology"/>
<dbReference type="InterPro" id="IPR036429">
    <property type="entry name" value="SpoA-like_sf"/>
</dbReference>
<keyword evidence="14" id="KW-1185">Reference proteome</keyword>
<dbReference type="GO" id="GO:0050918">
    <property type="term" value="P:positive chemotaxis"/>
    <property type="evidence" value="ECO:0007669"/>
    <property type="project" value="TreeGrafter"/>
</dbReference>
<evidence type="ECO:0000313" key="14">
    <source>
        <dbReference type="Proteomes" id="UP000078596"/>
    </source>
</evidence>
<dbReference type="PIRSF" id="PIRSF002888">
    <property type="entry name" value="FliM"/>
    <property type="match status" value="1"/>
</dbReference>
<dbReference type="RefSeq" id="WP_066098838.1">
    <property type="nucleotide sequence ID" value="NZ_CP016027.1"/>
</dbReference>
<evidence type="ECO:0000256" key="3">
    <source>
        <dbReference type="ARBA" id="ARBA00022475"/>
    </source>
</evidence>
<dbReference type="GO" id="GO:0009425">
    <property type="term" value="C:bacterial-type flagellum basal body"/>
    <property type="evidence" value="ECO:0007669"/>
    <property type="project" value="UniProtKB-SubCell"/>
</dbReference>
<dbReference type="KEGG" id="haz:A9404_03855"/>
<dbReference type="GO" id="GO:0003774">
    <property type="term" value="F:cytoskeletal motor activity"/>
    <property type="evidence" value="ECO:0007669"/>
    <property type="project" value="InterPro"/>
</dbReference>
<dbReference type="Pfam" id="PF02154">
    <property type="entry name" value="FliM"/>
    <property type="match status" value="1"/>
</dbReference>
<dbReference type="SUPFAM" id="SSF101801">
    <property type="entry name" value="Surface presentation of antigens (SPOA)"/>
    <property type="match status" value="1"/>
</dbReference>
<gene>
    <name evidence="13" type="ORF">A9404_03855</name>
</gene>
<dbReference type="EMBL" id="CP016027">
    <property type="protein sequence ID" value="ANJ66627.1"/>
    <property type="molecule type" value="Genomic_DNA"/>
</dbReference>
<keyword evidence="13" id="KW-0282">Flagellum</keyword>
<evidence type="ECO:0000256" key="6">
    <source>
        <dbReference type="ARBA" id="ARBA00022779"/>
    </source>
</evidence>
<keyword evidence="4 11" id="KW-0145">Chemotaxis</keyword>
<evidence type="ECO:0000256" key="2">
    <source>
        <dbReference type="ARBA" id="ARBA00021898"/>
    </source>
</evidence>
<dbReference type="OrthoDB" id="9806941at2"/>
<evidence type="ECO:0000256" key="9">
    <source>
        <dbReference type="ARBA" id="ARBA00025044"/>
    </source>
</evidence>
<protein>
    <recommendedName>
        <fullName evidence="2 10">Flagellar motor switch protein FliM</fullName>
    </recommendedName>
</protein>
<evidence type="ECO:0000256" key="1">
    <source>
        <dbReference type="ARBA" id="ARBA00011049"/>
    </source>
</evidence>
<evidence type="ECO:0000313" key="13">
    <source>
        <dbReference type="EMBL" id="ANJ66627.1"/>
    </source>
</evidence>
<dbReference type="Proteomes" id="UP000078596">
    <property type="component" value="Chromosome"/>
</dbReference>
<dbReference type="PANTHER" id="PTHR30034">
    <property type="entry name" value="FLAGELLAR MOTOR SWITCH PROTEIN FLIM"/>
    <property type="match status" value="1"/>
</dbReference>